<dbReference type="EMBL" id="SLWW01000004">
    <property type="protein sequence ID" value="TCO72409.1"/>
    <property type="molecule type" value="Genomic_DNA"/>
</dbReference>
<protein>
    <submittedName>
        <fullName evidence="1">Uncharacterized protein</fullName>
    </submittedName>
</protein>
<keyword evidence="2" id="KW-1185">Reference proteome</keyword>
<reference evidence="1 2" key="1">
    <citation type="submission" date="2019-03" db="EMBL/GenBank/DDBJ databases">
        <title>Genomic Encyclopedia of Type Strains, Phase IV (KMG-IV): sequencing the most valuable type-strain genomes for metagenomic binning, comparative biology and taxonomic classification.</title>
        <authorList>
            <person name="Goeker M."/>
        </authorList>
    </citation>
    <scope>NUCLEOTIDE SEQUENCE [LARGE SCALE GENOMIC DNA]</scope>
    <source>
        <strain evidence="1 2">DSM 4868</strain>
    </source>
</reference>
<gene>
    <name evidence="1" type="ORF">EV655_10496</name>
</gene>
<evidence type="ECO:0000313" key="2">
    <source>
        <dbReference type="Proteomes" id="UP000295142"/>
    </source>
</evidence>
<dbReference type="Proteomes" id="UP000295142">
    <property type="component" value="Unassembled WGS sequence"/>
</dbReference>
<dbReference type="AlphaFoldDB" id="A0A4R2KNM5"/>
<sequence>MTPADSTRRVILTATCFAEAEAMLALAEGLAAEAGAMLQGVLVEDADSVALAVAGAARIVDPAGRPVAGLDPARMGAAYARDAARFERMLAEAATRTALTWGFRRARGRLAGALTGLAAPGDLLVLPAGLLRSPLREIVLAAGADPDLAPLAAAAAARIRRPLRQLAAPTVAGAPWTGLGPGSVLFSHVEAHNLAALLGATRCIHVLRA</sequence>
<dbReference type="RefSeq" id="WP_132542943.1">
    <property type="nucleotide sequence ID" value="NZ_SLWW01000004.1"/>
</dbReference>
<proteinExistence type="predicted"/>
<accession>A0A4R2KNM5</accession>
<name>A0A4R2KNM5_9RHOB</name>
<comment type="caution">
    <text evidence="1">The sequence shown here is derived from an EMBL/GenBank/DDBJ whole genome shotgun (WGS) entry which is preliminary data.</text>
</comment>
<organism evidence="1 2">
    <name type="scientific">Rhodovulum euryhalinum</name>
    <dbReference type="NCBI Taxonomy" id="35805"/>
    <lineage>
        <taxon>Bacteria</taxon>
        <taxon>Pseudomonadati</taxon>
        <taxon>Pseudomonadota</taxon>
        <taxon>Alphaproteobacteria</taxon>
        <taxon>Rhodobacterales</taxon>
        <taxon>Paracoccaceae</taxon>
        <taxon>Rhodovulum</taxon>
    </lineage>
</organism>
<dbReference type="OrthoDB" id="9859196at2"/>
<evidence type="ECO:0000313" key="1">
    <source>
        <dbReference type="EMBL" id="TCO72409.1"/>
    </source>
</evidence>